<feature type="transmembrane region" description="Helical" evidence="6">
    <location>
        <begin position="597"/>
        <end position="617"/>
    </location>
</feature>
<gene>
    <name evidence="8" type="ORF">RMCC_3445</name>
</gene>
<feature type="domain" description="Copper resistance protein D" evidence="7">
    <location>
        <begin position="233"/>
        <end position="329"/>
    </location>
</feature>
<feature type="transmembrane region" description="Helical" evidence="6">
    <location>
        <begin position="370"/>
        <end position="390"/>
    </location>
</feature>
<accession>A0A100WDE1</accession>
<evidence type="ECO:0000256" key="6">
    <source>
        <dbReference type="SAM" id="Phobius"/>
    </source>
</evidence>
<reference evidence="9" key="1">
    <citation type="journal article" date="2016" name="Genome Announc.">
        <title>Draft Genome Sequences of Five Rapidly Growing Mycobacterium Species, M. thermoresistibile, M. fortuitum subsp. acetamidolyticum, M. canariasense, M. brisbanense, and M. novocastrense.</title>
        <authorList>
            <person name="Katahira K."/>
            <person name="Ogura Y."/>
            <person name="Gotoh Y."/>
            <person name="Hayashi T."/>
        </authorList>
    </citation>
    <scope>NUCLEOTIDE SEQUENCE [LARGE SCALE GENOMIC DNA]</scope>
    <source>
        <strain evidence="9">JCM15298</strain>
    </source>
</reference>
<keyword evidence="2" id="KW-1003">Cell membrane</keyword>
<feature type="transmembrane region" description="Helical" evidence="6">
    <location>
        <begin position="550"/>
        <end position="569"/>
    </location>
</feature>
<feature type="transmembrane region" description="Helical" evidence="6">
    <location>
        <begin position="145"/>
        <end position="164"/>
    </location>
</feature>
<name>A0A100WDE1_MYCCR</name>
<feature type="transmembrane region" description="Helical" evidence="6">
    <location>
        <begin position="99"/>
        <end position="118"/>
    </location>
</feature>
<keyword evidence="9" id="KW-1185">Reference proteome</keyword>
<feature type="transmembrane region" description="Helical" evidence="6">
    <location>
        <begin position="171"/>
        <end position="190"/>
    </location>
</feature>
<keyword evidence="5 6" id="KW-0472">Membrane</keyword>
<evidence type="ECO:0000256" key="5">
    <source>
        <dbReference type="ARBA" id="ARBA00023136"/>
    </source>
</evidence>
<dbReference type="PANTHER" id="PTHR34820:SF4">
    <property type="entry name" value="INNER MEMBRANE PROTEIN YEBZ"/>
    <property type="match status" value="1"/>
</dbReference>
<dbReference type="STRING" id="228230.RMCC_3445"/>
<dbReference type="InterPro" id="IPR008457">
    <property type="entry name" value="Cu-R_CopD_dom"/>
</dbReference>
<dbReference type="Pfam" id="PF05425">
    <property type="entry name" value="CopD"/>
    <property type="match status" value="1"/>
</dbReference>
<comment type="subcellular location">
    <subcellularLocation>
        <location evidence="1">Cell membrane</location>
        <topology evidence="1">Multi-pass membrane protein</topology>
    </subcellularLocation>
</comment>
<evidence type="ECO:0000259" key="7">
    <source>
        <dbReference type="Pfam" id="PF05425"/>
    </source>
</evidence>
<evidence type="ECO:0000256" key="4">
    <source>
        <dbReference type="ARBA" id="ARBA00022989"/>
    </source>
</evidence>
<keyword evidence="3 6" id="KW-0812">Transmembrane</keyword>
<dbReference type="Proteomes" id="UP000069443">
    <property type="component" value="Unassembled WGS sequence"/>
</dbReference>
<dbReference type="GO" id="GO:0005886">
    <property type="term" value="C:plasma membrane"/>
    <property type="evidence" value="ECO:0007669"/>
    <property type="project" value="UniProtKB-SubCell"/>
</dbReference>
<dbReference type="InterPro" id="IPR019108">
    <property type="entry name" value="Caa3_assmbl_CtaG-rel"/>
</dbReference>
<dbReference type="Pfam" id="PF09678">
    <property type="entry name" value="Caa3_CtaG"/>
    <property type="match status" value="1"/>
</dbReference>
<feature type="transmembrane region" description="Helical" evidence="6">
    <location>
        <begin position="402"/>
        <end position="424"/>
    </location>
</feature>
<feature type="transmembrane region" description="Helical" evidence="6">
    <location>
        <begin position="520"/>
        <end position="538"/>
    </location>
</feature>
<dbReference type="AlphaFoldDB" id="A0A100WDE1"/>
<dbReference type="EMBL" id="BCSY01000051">
    <property type="protein sequence ID" value="GAS96479.1"/>
    <property type="molecule type" value="Genomic_DNA"/>
</dbReference>
<keyword evidence="4 6" id="KW-1133">Transmembrane helix</keyword>
<feature type="transmembrane region" description="Helical" evidence="6">
    <location>
        <begin position="57"/>
        <end position="79"/>
    </location>
</feature>
<reference evidence="9" key="2">
    <citation type="submission" date="2016-02" db="EMBL/GenBank/DDBJ databases">
        <title>Draft genome sequence of five rapidly growing Mycobacterium species.</title>
        <authorList>
            <person name="Katahira K."/>
            <person name="Gotou Y."/>
            <person name="Iida K."/>
            <person name="Ogura Y."/>
            <person name="Hayashi T."/>
        </authorList>
    </citation>
    <scope>NUCLEOTIDE SEQUENCE [LARGE SCALE GENOMIC DNA]</scope>
    <source>
        <strain evidence="9">JCM15298</strain>
    </source>
</reference>
<protein>
    <submittedName>
        <fullName evidence="8">Cytochrome c oxidase caa3-type, assembly factor CtaG-related protein</fullName>
    </submittedName>
</protein>
<feature type="transmembrane region" description="Helical" evidence="6">
    <location>
        <begin position="269"/>
        <end position="288"/>
    </location>
</feature>
<organism evidence="8 9">
    <name type="scientific">Mycolicibacterium canariasense</name>
    <name type="common">Mycobacterium canariasense</name>
    <dbReference type="NCBI Taxonomy" id="228230"/>
    <lineage>
        <taxon>Bacteria</taxon>
        <taxon>Bacillati</taxon>
        <taxon>Actinomycetota</taxon>
        <taxon>Actinomycetes</taxon>
        <taxon>Mycobacteriales</taxon>
        <taxon>Mycobacteriaceae</taxon>
        <taxon>Mycolicibacterium</taxon>
    </lineage>
</organism>
<feature type="transmembrane region" description="Helical" evidence="6">
    <location>
        <begin position="430"/>
        <end position="451"/>
    </location>
</feature>
<dbReference type="GO" id="GO:0006825">
    <property type="term" value="P:copper ion transport"/>
    <property type="evidence" value="ECO:0007669"/>
    <property type="project" value="InterPro"/>
</dbReference>
<evidence type="ECO:0000256" key="1">
    <source>
        <dbReference type="ARBA" id="ARBA00004651"/>
    </source>
</evidence>
<evidence type="ECO:0000256" key="2">
    <source>
        <dbReference type="ARBA" id="ARBA00022475"/>
    </source>
</evidence>
<dbReference type="OrthoDB" id="5241646at2"/>
<feature type="transmembrane region" description="Helical" evidence="6">
    <location>
        <begin position="309"/>
        <end position="329"/>
    </location>
</feature>
<feature type="transmembrane region" description="Helical" evidence="6">
    <location>
        <begin position="490"/>
        <end position="514"/>
    </location>
</feature>
<feature type="transmembrane region" description="Helical" evidence="6">
    <location>
        <begin position="202"/>
        <end position="225"/>
    </location>
</feature>
<sequence length="641" mass="66077">MKAVASRQAAVTATLVTVAVLAGMTAAAIGSWSLDEVLTATGLPDSGPVTTLGLPAARAIGEVAAVVAVGAFLFAAFLVPPQPSGVLDVAGYRAVRLGAAASGVWAASAILLVALSVSDVSGRPVTALTPAQIWSAAGMVETTNAWRWTAALAATVAALSSVVLRWKWVPVCLGIALLTLVPIGLSGHSSSGGAHDMATNSLLIHLGTGAVWMGGLLAVLCYGIRHGEHLALAVRRFSSLALWCFVAIGFSGLINAGIRVGISDLDSRYGLLVAGKLAALAALGVFGWRQRRSGIAALRSDPTARGPMMRLALAEAVIFGVAVGIAVGLGRTPPPPVAQSEPGPTEAAIGFVPAGPPNVWRMMGDWRFDLFFGTAAVVMAAVYVIAAYRLRRRGHGWPWSRTGCWVLGCAVLLLATSSGLGTYMPVDFSIQMLVLMLLSTVVPVLLVTGAPGRLALLTLPRADAGAPPGRREWLVAAAGSSLMRFLLRPVVASLIFGSSIAVLLLGGLFAIAVGKHSTHLLMNGYVLGSGWLFFESVLGQRGRHRPASAVVATLGALAVYLGAGLMTAHRADIIGEAYYRSLQLPWPVDLLQDQRQGGYVVAAGATITAAALTLALWRRATTAASGRTRPDPSGAAASSAK</sequence>
<evidence type="ECO:0000313" key="8">
    <source>
        <dbReference type="EMBL" id="GAS96479.1"/>
    </source>
</evidence>
<comment type="caution">
    <text evidence="8">The sequence shown here is derived from an EMBL/GenBank/DDBJ whole genome shotgun (WGS) entry which is preliminary data.</text>
</comment>
<dbReference type="PANTHER" id="PTHR34820">
    <property type="entry name" value="INNER MEMBRANE PROTEIN YEBZ"/>
    <property type="match status" value="1"/>
</dbReference>
<dbReference type="InterPro" id="IPR032694">
    <property type="entry name" value="CopC/D"/>
</dbReference>
<proteinExistence type="predicted"/>
<feature type="transmembrane region" description="Helical" evidence="6">
    <location>
        <begin position="237"/>
        <end position="257"/>
    </location>
</feature>
<evidence type="ECO:0000313" key="9">
    <source>
        <dbReference type="Proteomes" id="UP000069443"/>
    </source>
</evidence>
<evidence type="ECO:0000256" key="3">
    <source>
        <dbReference type="ARBA" id="ARBA00022692"/>
    </source>
</evidence>